<evidence type="ECO:0000256" key="8">
    <source>
        <dbReference type="ARBA" id="ARBA00022989"/>
    </source>
</evidence>
<evidence type="ECO:0000256" key="7">
    <source>
        <dbReference type="ARBA" id="ARBA00022927"/>
    </source>
</evidence>
<feature type="transmembrane region" description="Helical" evidence="11">
    <location>
        <begin position="20"/>
        <end position="42"/>
    </location>
</feature>
<keyword evidence="6 11" id="KW-0812">Transmembrane</keyword>
<evidence type="ECO:0000256" key="11">
    <source>
        <dbReference type="SAM" id="Phobius"/>
    </source>
</evidence>
<dbReference type="Gene3D" id="3.30.1150.10">
    <property type="match status" value="1"/>
</dbReference>
<sequence>MKIRPGMTRLGRRSSEDRHLDGRLFAAALLIHLALVLAWIAMHRTPEEKPVPFALADVQVLFDHGQASIDPIPAPPPLPDAAPPVQAPAPVADELIPWPGSGEPLLPIVPPRPTGSKDPSLSGANHLATVHVGDGQDSASILTHKVPHEKDAPAKDADVASPNGTTGKRLSEAKTSAGQGGSSFSDGGASCATPAKIYPPLARQRGEEGIVYAGFSLAANGSVRNVRILRGSGHPILNDSTLSFLRGLRCSRPPSTPFNVVIMVTFNLITPSGSTMSFKPVAHQAPAAPSDAGTRENADASADSDAAENADSTAGIDQSGGR</sequence>
<dbReference type="PANTHER" id="PTHR33446">
    <property type="entry name" value="PROTEIN TONB-RELATED"/>
    <property type="match status" value="1"/>
</dbReference>
<organism evidence="13 14">
    <name type="scientific">Acetobacter sacchari</name>
    <dbReference type="NCBI Taxonomy" id="2661687"/>
    <lineage>
        <taxon>Bacteria</taxon>
        <taxon>Pseudomonadati</taxon>
        <taxon>Pseudomonadota</taxon>
        <taxon>Alphaproteobacteria</taxon>
        <taxon>Acetobacterales</taxon>
        <taxon>Acetobacteraceae</taxon>
        <taxon>Acetobacter</taxon>
    </lineage>
</organism>
<dbReference type="InterPro" id="IPR037682">
    <property type="entry name" value="TonB_C"/>
</dbReference>
<keyword evidence="8 11" id="KW-1133">Transmembrane helix</keyword>
<feature type="compositionally biased region" description="Basic and acidic residues" evidence="10">
    <location>
        <begin position="147"/>
        <end position="158"/>
    </location>
</feature>
<evidence type="ECO:0000256" key="5">
    <source>
        <dbReference type="ARBA" id="ARBA00022519"/>
    </source>
</evidence>
<evidence type="ECO:0000259" key="12">
    <source>
        <dbReference type="PROSITE" id="PS52015"/>
    </source>
</evidence>
<accession>A0ABS3M0Z7</accession>
<reference evidence="13 14" key="1">
    <citation type="submission" date="2021-03" db="EMBL/GenBank/DDBJ databases">
        <title>The complete genome sequence of Acetobacter sacchari TBRC 11175.</title>
        <authorList>
            <person name="Charoenyingcharoen P."/>
            <person name="Yukphan P."/>
        </authorList>
    </citation>
    <scope>NUCLEOTIDE SEQUENCE [LARGE SCALE GENOMIC DNA]</scope>
    <source>
        <strain evidence="13 14">TBRC 11175</strain>
    </source>
</reference>
<evidence type="ECO:0000256" key="1">
    <source>
        <dbReference type="ARBA" id="ARBA00004383"/>
    </source>
</evidence>
<dbReference type="PANTHER" id="PTHR33446:SF2">
    <property type="entry name" value="PROTEIN TONB"/>
    <property type="match status" value="1"/>
</dbReference>
<evidence type="ECO:0000256" key="4">
    <source>
        <dbReference type="ARBA" id="ARBA00022475"/>
    </source>
</evidence>
<comment type="subcellular location">
    <subcellularLocation>
        <location evidence="1">Cell inner membrane</location>
        <topology evidence="1">Single-pass membrane protein</topology>
        <orientation evidence="1">Periplasmic side</orientation>
    </subcellularLocation>
</comment>
<name>A0ABS3M0Z7_9PROT</name>
<gene>
    <name evidence="13" type="ORF">J2D73_18670</name>
</gene>
<feature type="domain" description="TonB C-terminal" evidence="12">
    <location>
        <begin position="183"/>
        <end position="275"/>
    </location>
</feature>
<keyword evidence="7" id="KW-0653">Protein transport</keyword>
<feature type="region of interest" description="Disordered" evidence="10">
    <location>
        <begin position="147"/>
        <end position="189"/>
    </location>
</feature>
<evidence type="ECO:0000256" key="10">
    <source>
        <dbReference type="SAM" id="MobiDB-lite"/>
    </source>
</evidence>
<proteinExistence type="inferred from homology"/>
<protein>
    <submittedName>
        <fullName evidence="13">Energy transducer TonB</fullName>
    </submittedName>
</protein>
<dbReference type="Proteomes" id="UP000664771">
    <property type="component" value="Unassembled WGS sequence"/>
</dbReference>
<keyword evidence="9 11" id="KW-0472">Membrane</keyword>
<evidence type="ECO:0000256" key="6">
    <source>
        <dbReference type="ARBA" id="ARBA00022692"/>
    </source>
</evidence>
<dbReference type="NCBIfam" id="TIGR01352">
    <property type="entry name" value="tonB_Cterm"/>
    <property type="match status" value="1"/>
</dbReference>
<evidence type="ECO:0000256" key="3">
    <source>
        <dbReference type="ARBA" id="ARBA00022448"/>
    </source>
</evidence>
<feature type="compositionally biased region" description="Polar residues" evidence="10">
    <location>
        <begin position="162"/>
        <end position="185"/>
    </location>
</feature>
<dbReference type="InterPro" id="IPR006260">
    <property type="entry name" value="TonB/TolA_C"/>
</dbReference>
<comment type="caution">
    <text evidence="13">The sequence shown here is derived from an EMBL/GenBank/DDBJ whole genome shotgun (WGS) entry which is preliminary data.</text>
</comment>
<keyword evidence="14" id="KW-1185">Reference proteome</keyword>
<dbReference type="InterPro" id="IPR051045">
    <property type="entry name" value="TonB-dependent_transducer"/>
</dbReference>
<evidence type="ECO:0000313" key="14">
    <source>
        <dbReference type="Proteomes" id="UP000664771"/>
    </source>
</evidence>
<keyword evidence="5" id="KW-0997">Cell inner membrane</keyword>
<dbReference type="RefSeq" id="WP_207883811.1">
    <property type="nucleotide sequence ID" value="NZ_JAFVMF010000031.1"/>
</dbReference>
<dbReference type="Pfam" id="PF03544">
    <property type="entry name" value="TonB_C"/>
    <property type="match status" value="1"/>
</dbReference>
<dbReference type="SUPFAM" id="SSF74653">
    <property type="entry name" value="TolA/TonB C-terminal domain"/>
    <property type="match status" value="1"/>
</dbReference>
<evidence type="ECO:0000313" key="13">
    <source>
        <dbReference type="EMBL" id="MBO1361810.1"/>
    </source>
</evidence>
<feature type="region of interest" description="Disordered" evidence="10">
    <location>
        <begin position="283"/>
        <end position="322"/>
    </location>
</feature>
<keyword evidence="3" id="KW-0813">Transport</keyword>
<feature type="compositionally biased region" description="Low complexity" evidence="10">
    <location>
        <begin position="299"/>
        <end position="312"/>
    </location>
</feature>
<dbReference type="EMBL" id="JAFVMF010000031">
    <property type="protein sequence ID" value="MBO1361810.1"/>
    <property type="molecule type" value="Genomic_DNA"/>
</dbReference>
<comment type="similarity">
    <text evidence="2">Belongs to the TonB family.</text>
</comment>
<evidence type="ECO:0000256" key="9">
    <source>
        <dbReference type="ARBA" id="ARBA00023136"/>
    </source>
</evidence>
<dbReference type="PROSITE" id="PS52015">
    <property type="entry name" value="TONB_CTD"/>
    <property type="match status" value="1"/>
</dbReference>
<keyword evidence="4" id="KW-1003">Cell membrane</keyword>
<evidence type="ECO:0000256" key="2">
    <source>
        <dbReference type="ARBA" id="ARBA00006555"/>
    </source>
</evidence>